<comment type="caution">
    <text evidence="2">The sequence shown here is derived from an EMBL/GenBank/DDBJ whole genome shotgun (WGS) entry which is preliminary data.</text>
</comment>
<feature type="compositionally biased region" description="Basic and acidic residues" evidence="1">
    <location>
        <begin position="65"/>
        <end position="82"/>
    </location>
</feature>
<evidence type="ECO:0000313" key="2">
    <source>
        <dbReference type="EMBL" id="PFH38047.1"/>
    </source>
</evidence>
<dbReference type="AlphaFoldDB" id="A0A2A9MPP6"/>
<reference evidence="2 3" key="1">
    <citation type="submission" date="2017-09" db="EMBL/GenBank/DDBJ databases">
        <title>Genome sequencing of Besnoitia besnoiti strain Bb-Ger1.</title>
        <authorList>
            <person name="Schares G."/>
            <person name="Venepally P."/>
            <person name="Lorenzi H.A."/>
        </authorList>
    </citation>
    <scope>NUCLEOTIDE SEQUENCE [LARGE SCALE GENOMIC DNA]</scope>
    <source>
        <strain evidence="2 3">Bb-Ger1</strain>
    </source>
</reference>
<dbReference type="InterPro" id="IPR015157">
    <property type="entry name" value="TMA7"/>
</dbReference>
<keyword evidence="3" id="KW-1185">Reference proteome</keyword>
<dbReference type="OrthoDB" id="10607666at2759"/>
<organism evidence="2 3">
    <name type="scientific">Besnoitia besnoiti</name>
    <name type="common">Apicomplexan protozoan</name>
    <dbReference type="NCBI Taxonomy" id="94643"/>
    <lineage>
        <taxon>Eukaryota</taxon>
        <taxon>Sar</taxon>
        <taxon>Alveolata</taxon>
        <taxon>Apicomplexa</taxon>
        <taxon>Conoidasida</taxon>
        <taxon>Coccidia</taxon>
        <taxon>Eucoccidiorida</taxon>
        <taxon>Eimeriorina</taxon>
        <taxon>Sarcocystidae</taxon>
        <taxon>Besnoitia</taxon>
    </lineage>
</organism>
<evidence type="ECO:0000256" key="1">
    <source>
        <dbReference type="SAM" id="MobiDB-lite"/>
    </source>
</evidence>
<dbReference type="Pfam" id="PF09072">
    <property type="entry name" value="TMA7"/>
    <property type="match status" value="1"/>
</dbReference>
<evidence type="ECO:0000313" key="3">
    <source>
        <dbReference type="Proteomes" id="UP000224006"/>
    </source>
</evidence>
<sequence length="94" mass="10467">MPTGNQAVCGCRVTVNVDRERITSAALGSATSFPVPWFLRWYAQGGKRKPLKQPKKTSCEDENDTEFKKKQSQQAREEEAARKALLAKAAAKKK</sequence>
<accession>A0A2A9MPP6</accession>
<dbReference type="Proteomes" id="UP000224006">
    <property type="component" value="Chromosome I"/>
</dbReference>
<protein>
    <submittedName>
        <fullName evidence="2">Translation machinery associated tma7 protein</fullName>
    </submittedName>
</protein>
<feature type="compositionally biased region" description="Low complexity" evidence="1">
    <location>
        <begin position="83"/>
        <end position="94"/>
    </location>
</feature>
<dbReference type="KEGG" id="bbes:BESB_003880"/>
<name>A0A2A9MPP6_BESBE</name>
<proteinExistence type="predicted"/>
<dbReference type="EMBL" id="NWUJ01000001">
    <property type="protein sequence ID" value="PFH38047.1"/>
    <property type="molecule type" value="Genomic_DNA"/>
</dbReference>
<dbReference type="VEuPathDB" id="ToxoDB:BESB_003880"/>
<dbReference type="GeneID" id="40305451"/>
<feature type="region of interest" description="Disordered" evidence="1">
    <location>
        <begin position="47"/>
        <end position="94"/>
    </location>
</feature>
<dbReference type="RefSeq" id="XP_029222056.1">
    <property type="nucleotide sequence ID" value="XM_029359143.1"/>
</dbReference>
<gene>
    <name evidence="2" type="ORF">BESB_003880</name>
</gene>